<dbReference type="PANTHER" id="PTHR13620">
    <property type="entry name" value="3-5 EXONUCLEASE"/>
    <property type="match status" value="1"/>
</dbReference>
<name>A0A0J0XMV7_9TREE</name>
<evidence type="ECO:0000256" key="8">
    <source>
        <dbReference type="ARBA" id="ARBA00040531"/>
    </source>
</evidence>
<feature type="compositionally biased region" description="Polar residues" evidence="10">
    <location>
        <begin position="299"/>
        <end position="315"/>
    </location>
</feature>
<dbReference type="Pfam" id="PF01612">
    <property type="entry name" value="DNA_pol_A_exo1"/>
    <property type="match status" value="1"/>
</dbReference>
<dbReference type="GO" id="GO:0046872">
    <property type="term" value="F:metal ion binding"/>
    <property type="evidence" value="ECO:0007669"/>
    <property type="project" value="UniProtKB-KW"/>
</dbReference>
<feature type="compositionally biased region" description="Basic residues" evidence="10">
    <location>
        <begin position="7"/>
        <end position="16"/>
    </location>
</feature>
<dbReference type="InterPro" id="IPR012337">
    <property type="entry name" value="RNaseH-like_sf"/>
</dbReference>
<dbReference type="SUPFAM" id="SSF53098">
    <property type="entry name" value="Ribonuclease H-like"/>
    <property type="match status" value="1"/>
</dbReference>
<dbReference type="PANTHER" id="PTHR13620:SF109">
    <property type="entry name" value="3'-5' EXONUCLEASE"/>
    <property type="match status" value="1"/>
</dbReference>
<dbReference type="Gene3D" id="3.30.420.10">
    <property type="entry name" value="Ribonuclease H-like superfamily/Ribonuclease H"/>
    <property type="match status" value="1"/>
</dbReference>
<dbReference type="InterPro" id="IPR002562">
    <property type="entry name" value="3'-5'_exonuclease_dom"/>
</dbReference>
<evidence type="ECO:0000256" key="10">
    <source>
        <dbReference type="SAM" id="MobiDB-lite"/>
    </source>
</evidence>
<dbReference type="GO" id="GO:0006139">
    <property type="term" value="P:nucleobase-containing compound metabolic process"/>
    <property type="evidence" value="ECO:0007669"/>
    <property type="project" value="InterPro"/>
</dbReference>
<dbReference type="GO" id="GO:0008408">
    <property type="term" value="F:3'-5' exonuclease activity"/>
    <property type="evidence" value="ECO:0007669"/>
    <property type="project" value="InterPro"/>
</dbReference>
<keyword evidence="5" id="KW-0269">Exonuclease</keyword>
<evidence type="ECO:0000256" key="3">
    <source>
        <dbReference type="ARBA" id="ARBA00022723"/>
    </source>
</evidence>
<dbReference type="RefSeq" id="XP_018278913.1">
    <property type="nucleotide sequence ID" value="XM_018427462.1"/>
</dbReference>
<keyword evidence="6" id="KW-0460">Magnesium</keyword>
<dbReference type="GO" id="GO:0005634">
    <property type="term" value="C:nucleus"/>
    <property type="evidence" value="ECO:0007669"/>
    <property type="project" value="UniProtKB-SubCell"/>
</dbReference>
<dbReference type="InterPro" id="IPR036397">
    <property type="entry name" value="RNaseH_sf"/>
</dbReference>
<dbReference type="GeneID" id="28988065"/>
<dbReference type="SMART" id="SM00474">
    <property type="entry name" value="35EXOc"/>
    <property type="match status" value="1"/>
</dbReference>
<reference evidence="12 13" key="1">
    <citation type="submission" date="2015-03" db="EMBL/GenBank/DDBJ databases">
        <title>Genomics and transcriptomics of the oil-accumulating basidiomycete yeast T. oleaginosus allow insights into substrate utilization and the diverse evolutionary trajectories of mating systems in fungi.</title>
        <authorList>
            <consortium name="DOE Joint Genome Institute"/>
            <person name="Kourist R."/>
            <person name="Kracht O."/>
            <person name="Bracharz F."/>
            <person name="Lipzen A."/>
            <person name="Nolan M."/>
            <person name="Ohm R."/>
            <person name="Grigoriev I."/>
            <person name="Sun S."/>
            <person name="Heitman J."/>
            <person name="Bruck T."/>
            <person name="Nowrousian M."/>
        </authorList>
    </citation>
    <scope>NUCLEOTIDE SEQUENCE [LARGE SCALE GENOMIC DNA]</scope>
    <source>
        <strain evidence="12 13">IBC0246</strain>
    </source>
</reference>
<evidence type="ECO:0000256" key="1">
    <source>
        <dbReference type="ARBA" id="ARBA00004123"/>
    </source>
</evidence>
<evidence type="ECO:0000256" key="5">
    <source>
        <dbReference type="ARBA" id="ARBA00022839"/>
    </source>
</evidence>
<keyword evidence="3" id="KW-0479">Metal-binding</keyword>
<evidence type="ECO:0000259" key="11">
    <source>
        <dbReference type="SMART" id="SM00474"/>
    </source>
</evidence>
<dbReference type="CDD" id="cd06141">
    <property type="entry name" value="WRN_exo"/>
    <property type="match status" value="1"/>
</dbReference>
<dbReference type="AlphaFoldDB" id="A0A0J0XMV7"/>
<protein>
    <recommendedName>
        <fullName evidence="8">3'-5' exonuclease</fullName>
    </recommendedName>
    <alternativeName>
        <fullName evidence="9">Werner Syndrome-like exonuclease</fullName>
    </alternativeName>
</protein>
<evidence type="ECO:0000256" key="9">
    <source>
        <dbReference type="ARBA" id="ARBA00042761"/>
    </source>
</evidence>
<comment type="subcellular location">
    <subcellularLocation>
        <location evidence="1">Nucleus</location>
    </subcellularLocation>
</comment>
<keyword evidence="2" id="KW-0540">Nuclease</keyword>
<keyword evidence="4" id="KW-0378">Hydrolase</keyword>
<dbReference type="OrthoDB" id="1920326at2759"/>
<dbReference type="InterPro" id="IPR051132">
    <property type="entry name" value="3-5_Exonuclease_domain"/>
</dbReference>
<sequence>MTPARGPSHRRHRKARVLPITEAKAPKAPSEATRAAYEARRRFKEGAGPGEVAATDADGSPSQQNGIRTRAPSKSEREALPPFRPILMKHIHIPRSLEALAEARSALLSAEVLGFDTESRPLFIKGQRDHGGPHLVQLATVTDAWLLMIHHVPGALALARDVMTNPSILKVGFGLVNDVRELPSKLGAQLENVCDLDKRFAKFGFHGQLGIRGAVAVVYKQNLRKAKRLTLANWAAEDFTPAMIQYAANDAHVPALLWAEMARWTEGEVDTRKWFEAGLLQLRRDRQGNRTSKFGLRSGTDQARETSTQSISSGPESKGGAVQSTPAPPMRGSLLSRMTDPPR</sequence>
<feature type="domain" description="3'-5' exonuclease" evidence="11">
    <location>
        <begin position="91"/>
        <end position="266"/>
    </location>
</feature>
<dbReference type="GO" id="GO:0003676">
    <property type="term" value="F:nucleic acid binding"/>
    <property type="evidence" value="ECO:0007669"/>
    <property type="project" value="InterPro"/>
</dbReference>
<organism evidence="12 13">
    <name type="scientific">Cutaneotrichosporon oleaginosum</name>
    <dbReference type="NCBI Taxonomy" id="879819"/>
    <lineage>
        <taxon>Eukaryota</taxon>
        <taxon>Fungi</taxon>
        <taxon>Dikarya</taxon>
        <taxon>Basidiomycota</taxon>
        <taxon>Agaricomycotina</taxon>
        <taxon>Tremellomycetes</taxon>
        <taxon>Trichosporonales</taxon>
        <taxon>Trichosporonaceae</taxon>
        <taxon>Cutaneotrichosporon</taxon>
    </lineage>
</organism>
<accession>A0A0J0XMV7</accession>
<evidence type="ECO:0000313" key="13">
    <source>
        <dbReference type="Proteomes" id="UP000053611"/>
    </source>
</evidence>
<evidence type="ECO:0000256" key="2">
    <source>
        <dbReference type="ARBA" id="ARBA00022722"/>
    </source>
</evidence>
<feature type="region of interest" description="Disordered" evidence="10">
    <location>
        <begin position="1"/>
        <end position="80"/>
    </location>
</feature>
<keyword evidence="7" id="KW-0539">Nucleus</keyword>
<evidence type="ECO:0000256" key="7">
    <source>
        <dbReference type="ARBA" id="ARBA00023242"/>
    </source>
</evidence>
<proteinExistence type="predicted"/>
<evidence type="ECO:0000256" key="4">
    <source>
        <dbReference type="ARBA" id="ARBA00022801"/>
    </source>
</evidence>
<dbReference type="EMBL" id="KQ087205">
    <property type="protein sequence ID" value="KLT42422.1"/>
    <property type="molecule type" value="Genomic_DNA"/>
</dbReference>
<evidence type="ECO:0000313" key="12">
    <source>
        <dbReference type="EMBL" id="KLT42422.1"/>
    </source>
</evidence>
<dbReference type="STRING" id="879819.A0A0J0XMV7"/>
<feature type="region of interest" description="Disordered" evidence="10">
    <location>
        <begin position="290"/>
        <end position="343"/>
    </location>
</feature>
<keyword evidence="13" id="KW-1185">Reference proteome</keyword>
<evidence type="ECO:0000256" key="6">
    <source>
        <dbReference type="ARBA" id="ARBA00022842"/>
    </source>
</evidence>
<dbReference type="Proteomes" id="UP000053611">
    <property type="component" value="Unassembled WGS sequence"/>
</dbReference>
<gene>
    <name evidence="12" type="ORF">CC85DRAFT_84909</name>
</gene>